<organism evidence="2 3">
    <name type="scientific">Clostridium simiarum</name>
    <dbReference type="NCBI Taxonomy" id="2841506"/>
    <lineage>
        <taxon>Bacteria</taxon>
        <taxon>Bacillati</taxon>
        <taxon>Bacillota</taxon>
        <taxon>Clostridia</taxon>
        <taxon>Eubacteriales</taxon>
        <taxon>Clostridiaceae</taxon>
        <taxon>Clostridium</taxon>
    </lineage>
</organism>
<dbReference type="PANTHER" id="PTHR38447:SF1">
    <property type="entry name" value="RNA POLYMERASE-BINDING TRANSCRIPTION FACTOR CARD"/>
    <property type="match status" value="1"/>
</dbReference>
<dbReference type="EMBL" id="JAHLQL010000001">
    <property type="protein sequence ID" value="MBU5590199.1"/>
    <property type="molecule type" value="Genomic_DNA"/>
</dbReference>
<dbReference type="InterPro" id="IPR003711">
    <property type="entry name" value="CarD-like/TRCF_RID"/>
</dbReference>
<evidence type="ECO:0000313" key="3">
    <source>
        <dbReference type="Proteomes" id="UP000736583"/>
    </source>
</evidence>
<dbReference type="Gene3D" id="2.40.10.170">
    <property type="match status" value="1"/>
</dbReference>
<dbReference type="Gene3D" id="1.20.58.1290">
    <property type="entry name" value="CarD-like, C-terminal domain"/>
    <property type="match status" value="1"/>
</dbReference>
<gene>
    <name evidence="2" type="ORF">KQI89_00315</name>
</gene>
<evidence type="ECO:0000313" key="2">
    <source>
        <dbReference type="EMBL" id="MBU5590199.1"/>
    </source>
</evidence>
<comment type="caution">
    <text evidence="2">The sequence shown here is derived from an EMBL/GenBank/DDBJ whole genome shotgun (WGS) entry which is preliminary data.</text>
</comment>
<dbReference type="InterPro" id="IPR052531">
    <property type="entry name" value="CarD-like_regulator"/>
</dbReference>
<dbReference type="PANTHER" id="PTHR38447">
    <property type="entry name" value="TRANSCRIPTION FACTOR YDEB-RELATED"/>
    <property type="match status" value="1"/>
</dbReference>
<feature type="domain" description="CarD-like/TRCF RNAP-interacting" evidence="1">
    <location>
        <begin position="6"/>
        <end position="118"/>
    </location>
</feature>
<evidence type="ECO:0000259" key="1">
    <source>
        <dbReference type="SMART" id="SM01058"/>
    </source>
</evidence>
<dbReference type="SMART" id="SM01058">
    <property type="entry name" value="CarD_TRCF"/>
    <property type="match status" value="1"/>
</dbReference>
<accession>A0ABS6EX19</accession>
<protein>
    <submittedName>
        <fullName evidence="2">Transcription factor YdeB</fullName>
    </submittedName>
</protein>
<dbReference type="InterPro" id="IPR036101">
    <property type="entry name" value="CarD-like/TRCF_RID_sf"/>
</dbReference>
<dbReference type="InterPro" id="IPR048792">
    <property type="entry name" value="CarD_C"/>
</dbReference>
<proteinExistence type="predicted"/>
<keyword evidence="3" id="KW-1185">Reference proteome</keyword>
<name>A0ABS6EX19_9CLOT</name>
<dbReference type="Proteomes" id="UP000736583">
    <property type="component" value="Unassembled WGS sequence"/>
</dbReference>
<dbReference type="SUPFAM" id="SSF141259">
    <property type="entry name" value="CarD-like"/>
    <property type="match status" value="1"/>
</dbReference>
<dbReference type="Pfam" id="PF02559">
    <property type="entry name" value="CarD_TRCF_RID"/>
    <property type="match status" value="1"/>
</dbReference>
<reference evidence="2 3" key="1">
    <citation type="submission" date="2021-06" db="EMBL/GenBank/DDBJ databases">
        <authorList>
            <person name="Sun Q."/>
            <person name="Li D."/>
        </authorList>
    </citation>
    <scope>NUCLEOTIDE SEQUENCE [LARGE SCALE GENOMIC DNA]</scope>
    <source>
        <strain evidence="2 3">MSJ-4</strain>
    </source>
</reference>
<sequence>MEVLYLFEIGDKVVYPMQGAGIIKNIEEKEFSGEKQEYYIIKMLKSNMEIMIPLDRISHSNLRLISDSSTLSSVLFSFQTKDSSNEEILPSKQRYQTNMQKLKSGSLKESAEVFYDLTLINKEKPLNSSEKQMLMNARKFLIDEMTLIKKISENEAEDLLDSSII</sequence>
<dbReference type="InterPro" id="IPR042215">
    <property type="entry name" value="CarD-like_C"/>
</dbReference>
<dbReference type="Pfam" id="PF21095">
    <property type="entry name" value="CarD_C"/>
    <property type="match status" value="1"/>
</dbReference>